<dbReference type="RefSeq" id="WP_119546658.1">
    <property type="nucleotide sequence ID" value="NZ_QXIR01000010.1"/>
</dbReference>
<dbReference type="PANTHER" id="PTHR38342">
    <property type="entry name" value="SLR5037 PROTEIN"/>
    <property type="match status" value="1"/>
</dbReference>
<dbReference type="Gene3D" id="3.30.310.70">
    <property type="entry name" value="TT1751-like domain"/>
    <property type="match status" value="1"/>
</dbReference>
<dbReference type="PANTHER" id="PTHR38342:SF1">
    <property type="entry name" value="SLR5037 PROTEIN"/>
    <property type="match status" value="1"/>
</dbReference>
<keyword evidence="3" id="KW-1185">Reference proteome</keyword>
<dbReference type="AlphaFoldDB" id="A0A3A1R017"/>
<dbReference type="Pfam" id="PF03625">
    <property type="entry name" value="DUF302"/>
    <property type="match status" value="1"/>
</dbReference>
<organism evidence="2 3">
    <name type="scientific">Bacillus salacetis</name>
    <dbReference type="NCBI Taxonomy" id="2315464"/>
    <lineage>
        <taxon>Bacteria</taxon>
        <taxon>Bacillati</taxon>
        <taxon>Bacillota</taxon>
        <taxon>Bacilli</taxon>
        <taxon>Bacillales</taxon>
        <taxon>Bacillaceae</taxon>
        <taxon>Bacillus</taxon>
    </lineage>
</organism>
<dbReference type="InterPro" id="IPR005180">
    <property type="entry name" value="DUF302"/>
</dbReference>
<evidence type="ECO:0000313" key="3">
    <source>
        <dbReference type="Proteomes" id="UP000265801"/>
    </source>
</evidence>
<proteinExistence type="predicted"/>
<gene>
    <name evidence="2" type="ORF">D3H55_09420</name>
</gene>
<dbReference type="InterPro" id="IPR016796">
    <property type="entry name" value="UCP021774"/>
</dbReference>
<dbReference type="PIRSF" id="PIRSF021774">
    <property type="entry name" value="UCP021774"/>
    <property type="match status" value="1"/>
</dbReference>
<dbReference type="EMBL" id="QXIR01000010">
    <property type="protein sequence ID" value="RIW34720.1"/>
    <property type="molecule type" value="Genomic_DNA"/>
</dbReference>
<dbReference type="Proteomes" id="UP000265801">
    <property type="component" value="Unassembled WGS sequence"/>
</dbReference>
<comment type="caution">
    <text evidence="2">The sequence shown here is derived from an EMBL/GenBank/DDBJ whole genome shotgun (WGS) entry which is preliminary data.</text>
</comment>
<dbReference type="CDD" id="cd14797">
    <property type="entry name" value="DUF302"/>
    <property type="match status" value="1"/>
</dbReference>
<dbReference type="OrthoDB" id="9791067at2"/>
<evidence type="ECO:0000313" key="2">
    <source>
        <dbReference type="EMBL" id="RIW34720.1"/>
    </source>
</evidence>
<name>A0A3A1R017_9BACI</name>
<feature type="domain" description="DUF302" evidence="1">
    <location>
        <begin position="34"/>
        <end position="96"/>
    </location>
</feature>
<dbReference type="InterPro" id="IPR035923">
    <property type="entry name" value="TT1751-like_sf"/>
</dbReference>
<accession>A0A3A1R017</accession>
<protein>
    <submittedName>
        <fullName evidence="2">DUF302 domain-containing protein</fullName>
    </submittedName>
</protein>
<reference evidence="2 3" key="1">
    <citation type="submission" date="2018-09" db="EMBL/GenBank/DDBJ databases">
        <title>Bacillus saliacetes sp. nov., isolated from Thai shrimp paste (Ka-pi).</title>
        <authorList>
            <person name="Daroonpunt R."/>
            <person name="Tanasupawat S."/>
            <person name="Yiamsombut S."/>
        </authorList>
    </citation>
    <scope>NUCLEOTIDE SEQUENCE [LARGE SCALE GENOMIC DNA]</scope>
    <source>
        <strain evidence="2 3">SKP7-4</strain>
    </source>
</reference>
<evidence type="ECO:0000259" key="1">
    <source>
        <dbReference type="Pfam" id="PF03625"/>
    </source>
</evidence>
<dbReference type="SUPFAM" id="SSF103247">
    <property type="entry name" value="TT1751-like"/>
    <property type="match status" value="1"/>
</dbReference>
<sequence length="127" mass="14636">MFDYTLTTDKSIEEAVTSLESSLKEDQFGVLWTFDIKDKLNEKGLDFEKEFKVLEVCNPKEAQRVLNENVMAGYFLPCKMVVYQDEGQTKIGMPKPTSLISMLNDDKMKEFAQDIEDRLMACMKKSV</sequence>